<proteinExistence type="predicted"/>
<name>A0ACB8DIK1_DERSI</name>
<sequence length="652" mass="72281">MEGNHDVRESGAHDEQSGDDRCSVYGDVMVAIAIAVTVGVLLGSLALRSKARSMEQRLTHETGASSFCCPDKVRELVPYLNSSLEPCDNFFDYACSSAVRSRLMMNATVDSRLERFVVTGVPPEHRGRGGEVAEFMIGYFRSCVASIGRRDEFASQMAQSILRVAQDALRHPNSRNSLQFMVEVSVRYMIPSVLEVTYHPRQSRLRFRLRALCKVAPFSADCLNASVNAVRSAISPLVTTSNTEKFMAELCQHFPATLQNRTYAWANATEAISRQLWRARDIRAAMSAVGWTVSNATVVDVMGLLQVRAIHDAFALERDCGPKAAYLLWHSVFAAALMFLPGAKPSYMAGFEHCMRKARHNGGDLWRRLRDEVISQRGMDDHVTTTFTAVKQAVLRYAESSSLFDADLARLRSLVGGLAIVTATTDVPARHPVQVPRAVGVFAENVLRMNDYVHALSHAGGGHHVEPLFLFEDVKITDDREVQISPRLYDVVESASPHSDMLNMATLGYDLAEAVWNLLLLDERWNQSTVSILQQLLTCFQKSYAVFGQQRGGGADVIAPSLGLASVLSAFSRPADWHTRKLAWSTSYMSHAQLFYLLAATRRCPVVPRTLTDELRVVMPFMYVLDFARAFNCARGSVMGTPVPCQIVAQNV</sequence>
<organism evidence="1 2">
    <name type="scientific">Dermacentor silvarum</name>
    <name type="common">Tick</name>
    <dbReference type="NCBI Taxonomy" id="543639"/>
    <lineage>
        <taxon>Eukaryota</taxon>
        <taxon>Metazoa</taxon>
        <taxon>Ecdysozoa</taxon>
        <taxon>Arthropoda</taxon>
        <taxon>Chelicerata</taxon>
        <taxon>Arachnida</taxon>
        <taxon>Acari</taxon>
        <taxon>Parasitiformes</taxon>
        <taxon>Ixodida</taxon>
        <taxon>Ixodoidea</taxon>
        <taxon>Ixodidae</taxon>
        <taxon>Rhipicephalinae</taxon>
        <taxon>Dermacentor</taxon>
    </lineage>
</organism>
<evidence type="ECO:0000313" key="1">
    <source>
        <dbReference type="EMBL" id="KAH7970537.1"/>
    </source>
</evidence>
<evidence type="ECO:0000313" key="2">
    <source>
        <dbReference type="Proteomes" id="UP000821865"/>
    </source>
</evidence>
<protein>
    <submittedName>
        <fullName evidence="1">Uncharacterized protein</fullName>
    </submittedName>
</protein>
<dbReference type="EMBL" id="CM023480">
    <property type="protein sequence ID" value="KAH7970537.1"/>
    <property type="molecule type" value="Genomic_DNA"/>
</dbReference>
<comment type="caution">
    <text evidence="1">The sequence shown here is derived from an EMBL/GenBank/DDBJ whole genome shotgun (WGS) entry which is preliminary data.</text>
</comment>
<accession>A0ACB8DIK1</accession>
<dbReference type="Proteomes" id="UP000821865">
    <property type="component" value="Chromosome 11"/>
</dbReference>
<reference evidence="1" key="1">
    <citation type="submission" date="2020-05" db="EMBL/GenBank/DDBJ databases">
        <title>Large-scale comparative analyses of tick genomes elucidate their genetic diversity and vector capacities.</title>
        <authorList>
            <person name="Jia N."/>
            <person name="Wang J."/>
            <person name="Shi W."/>
            <person name="Du L."/>
            <person name="Sun Y."/>
            <person name="Zhan W."/>
            <person name="Jiang J."/>
            <person name="Wang Q."/>
            <person name="Zhang B."/>
            <person name="Ji P."/>
            <person name="Sakyi L.B."/>
            <person name="Cui X."/>
            <person name="Yuan T."/>
            <person name="Jiang B."/>
            <person name="Yang W."/>
            <person name="Lam T.T.-Y."/>
            <person name="Chang Q."/>
            <person name="Ding S."/>
            <person name="Wang X."/>
            <person name="Zhu J."/>
            <person name="Ruan X."/>
            <person name="Zhao L."/>
            <person name="Wei J."/>
            <person name="Que T."/>
            <person name="Du C."/>
            <person name="Cheng J."/>
            <person name="Dai P."/>
            <person name="Han X."/>
            <person name="Huang E."/>
            <person name="Gao Y."/>
            <person name="Liu J."/>
            <person name="Shao H."/>
            <person name="Ye R."/>
            <person name="Li L."/>
            <person name="Wei W."/>
            <person name="Wang X."/>
            <person name="Wang C."/>
            <person name="Yang T."/>
            <person name="Huo Q."/>
            <person name="Li W."/>
            <person name="Guo W."/>
            <person name="Chen H."/>
            <person name="Zhou L."/>
            <person name="Ni X."/>
            <person name="Tian J."/>
            <person name="Zhou Y."/>
            <person name="Sheng Y."/>
            <person name="Liu T."/>
            <person name="Pan Y."/>
            <person name="Xia L."/>
            <person name="Li J."/>
            <person name="Zhao F."/>
            <person name="Cao W."/>
        </authorList>
    </citation>
    <scope>NUCLEOTIDE SEQUENCE</scope>
    <source>
        <strain evidence="1">Dsil-2018</strain>
    </source>
</reference>
<gene>
    <name evidence="1" type="ORF">HPB49_009937</name>
</gene>
<keyword evidence="2" id="KW-1185">Reference proteome</keyword>